<dbReference type="EMBL" id="JACMSC010000004">
    <property type="protein sequence ID" value="KAG6523356.1"/>
    <property type="molecule type" value="Genomic_DNA"/>
</dbReference>
<evidence type="ECO:0000256" key="1">
    <source>
        <dbReference type="ARBA" id="ARBA00022801"/>
    </source>
</evidence>
<dbReference type="GO" id="GO:0003723">
    <property type="term" value="F:RNA binding"/>
    <property type="evidence" value="ECO:0007669"/>
    <property type="project" value="TreeGrafter"/>
</dbReference>
<dbReference type="InterPro" id="IPR014001">
    <property type="entry name" value="Helicase_ATP-bd"/>
</dbReference>
<proteinExistence type="predicted"/>
<dbReference type="Proteomes" id="UP000734854">
    <property type="component" value="Unassembled WGS sequence"/>
</dbReference>
<protein>
    <recommendedName>
        <fullName evidence="2">Helicase ATP-binding domain-containing protein</fullName>
    </recommendedName>
</protein>
<keyword evidence="4" id="KW-1185">Reference proteome</keyword>
<comment type="caution">
    <text evidence="3">The sequence shown here is derived from an EMBL/GenBank/DDBJ whole genome shotgun (WGS) entry which is preliminary data.</text>
</comment>
<dbReference type="Pfam" id="PF00270">
    <property type="entry name" value="DEAD"/>
    <property type="match status" value="1"/>
</dbReference>
<name>A0A8J5H998_ZINOF</name>
<reference evidence="3 4" key="1">
    <citation type="submission" date="2020-08" db="EMBL/GenBank/DDBJ databases">
        <title>Plant Genome Project.</title>
        <authorList>
            <person name="Zhang R.-G."/>
        </authorList>
    </citation>
    <scope>NUCLEOTIDE SEQUENCE [LARGE SCALE GENOMIC DNA]</scope>
    <source>
        <tissue evidence="3">Rhizome</tissue>
    </source>
</reference>
<dbReference type="Gene3D" id="1.10.10.2130">
    <property type="entry name" value="DEAH helicase family, winged-helix domain"/>
    <property type="match status" value="1"/>
</dbReference>
<dbReference type="InterPro" id="IPR042035">
    <property type="entry name" value="DEAH_win-hel_dom"/>
</dbReference>
<feature type="domain" description="Helicase ATP-binding" evidence="2">
    <location>
        <begin position="142"/>
        <end position="306"/>
    </location>
</feature>
<dbReference type="Gene3D" id="3.40.50.300">
    <property type="entry name" value="P-loop containing nucleotide triphosphate hydrolases"/>
    <property type="match status" value="2"/>
</dbReference>
<dbReference type="PANTHER" id="PTHR18934">
    <property type="entry name" value="ATP-DEPENDENT RNA HELICASE"/>
    <property type="match status" value="1"/>
</dbReference>
<dbReference type="PROSITE" id="PS51192">
    <property type="entry name" value="HELICASE_ATP_BIND_1"/>
    <property type="match status" value="1"/>
</dbReference>
<evidence type="ECO:0000313" key="4">
    <source>
        <dbReference type="Proteomes" id="UP000734854"/>
    </source>
</evidence>
<dbReference type="AlphaFoldDB" id="A0A8J5H998"/>
<evidence type="ECO:0000259" key="2">
    <source>
        <dbReference type="PROSITE" id="PS51192"/>
    </source>
</evidence>
<sequence>MGCSLEGAHLLTPLIEVAFDAPYDKSEEEILLNALFCGHIRGLLYYIGVQFSEQKINELSMKFNNISAHQTTLMRFNELRSERKHLRDQLREFWAALRYLLVKLGELVEDIHFDFHKEMNNWDDQTLILAIAHYVLATSRISVTVILFEVIVLIGESGSGKSTQLAQYLADSGFATRKAVVCTQPCKIAANTLAQRVREEANGCYPNSFVLSYSSDSPFPEFKSGIIFMTAHCLLQHFMNGTSWEGVSCIIIDEAHERSLNTDLLLALIKKKLLKRPELHVIIMSATADATKFSDYLFGCNTYYVMGRNFPVEIKYVADVSASPYGSTNIKVPSGKCLSWQEKSYFLPETSLTIKGIKYVVDSGMVKESRFEPRAGLMCLRSVQSVKVLLTNEQAEQEPEIRKVFLGVAVLRILALGIKNVDDFEFVDAPCPRAVEIAIQNIIHLGAVTRKGEDPEHLPYLTESKHDIPLQIKPDGHEHPVLVTSSNLSNTSISPLIQSLLRRASKLRDVDEMRRRGGECGSAAAAMPGWLGRLMEESFFVGCGAHGSRNKNEKNIFCLTASISCRTRICPHCAPSHPSQFAGWTLIGSLGRQQSAHGWDSVAR</sequence>
<dbReference type="PANTHER" id="PTHR18934:SF81">
    <property type="entry name" value="ATP-DEPENDENT RNA HELICASE DEAH11, CHLOROPLASTIC-RELATED"/>
    <property type="match status" value="1"/>
</dbReference>
<keyword evidence="1" id="KW-0378">Hydrolase</keyword>
<dbReference type="InterPro" id="IPR027417">
    <property type="entry name" value="P-loop_NTPase"/>
</dbReference>
<dbReference type="SUPFAM" id="SSF52540">
    <property type="entry name" value="P-loop containing nucleoside triphosphate hydrolases"/>
    <property type="match status" value="1"/>
</dbReference>
<dbReference type="SMART" id="SM00487">
    <property type="entry name" value="DEXDc"/>
    <property type="match status" value="1"/>
</dbReference>
<dbReference type="GO" id="GO:0005524">
    <property type="term" value="F:ATP binding"/>
    <property type="evidence" value="ECO:0007669"/>
    <property type="project" value="InterPro"/>
</dbReference>
<dbReference type="InterPro" id="IPR002464">
    <property type="entry name" value="DNA/RNA_helicase_DEAH_CS"/>
</dbReference>
<accession>A0A8J5H998</accession>
<evidence type="ECO:0000313" key="3">
    <source>
        <dbReference type="EMBL" id="KAG6523356.1"/>
    </source>
</evidence>
<gene>
    <name evidence="3" type="ORF">ZIOFF_013212</name>
</gene>
<organism evidence="3 4">
    <name type="scientific">Zingiber officinale</name>
    <name type="common">Ginger</name>
    <name type="synonym">Amomum zingiber</name>
    <dbReference type="NCBI Taxonomy" id="94328"/>
    <lineage>
        <taxon>Eukaryota</taxon>
        <taxon>Viridiplantae</taxon>
        <taxon>Streptophyta</taxon>
        <taxon>Embryophyta</taxon>
        <taxon>Tracheophyta</taxon>
        <taxon>Spermatophyta</taxon>
        <taxon>Magnoliopsida</taxon>
        <taxon>Liliopsida</taxon>
        <taxon>Zingiberales</taxon>
        <taxon>Zingiberaceae</taxon>
        <taxon>Zingiber</taxon>
    </lineage>
</organism>
<dbReference type="CDD" id="cd17917">
    <property type="entry name" value="DEXHc_RHA-like"/>
    <property type="match status" value="1"/>
</dbReference>
<dbReference type="GO" id="GO:0004386">
    <property type="term" value="F:helicase activity"/>
    <property type="evidence" value="ECO:0007669"/>
    <property type="project" value="TreeGrafter"/>
</dbReference>
<dbReference type="InterPro" id="IPR011545">
    <property type="entry name" value="DEAD/DEAH_box_helicase_dom"/>
</dbReference>
<dbReference type="GO" id="GO:0016787">
    <property type="term" value="F:hydrolase activity"/>
    <property type="evidence" value="ECO:0007669"/>
    <property type="project" value="UniProtKB-KW"/>
</dbReference>
<dbReference type="PROSITE" id="PS00690">
    <property type="entry name" value="DEAH_ATP_HELICASE"/>
    <property type="match status" value="1"/>
</dbReference>